<gene>
    <name evidence="2" type="ORF">FVO59_15825</name>
</gene>
<keyword evidence="1" id="KW-0472">Membrane</keyword>
<dbReference type="RefSeq" id="WP_182253508.1">
    <property type="nucleotide sequence ID" value="NZ_CP043732.1"/>
</dbReference>
<feature type="transmembrane region" description="Helical" evidence="1">
    <location>
        <begin position="6"/>
        <end position="26"/>
    </location>
</feature>
<evidence type="ECO:0000313" key="3">
    <source>
        <dbReference type="Proteomes" id="UP000515708"/>
    </source>
</evidence>
<dbReference type="Pfam" id="PF13630">
    <property type="entry name" value="SdpI"/>
    <property type="match status" value="1"/>
</dbReference>
<feature type="transmembrane region" description="Helical" evidence="1">
    <location>
        <begin position="87"/>
        <end position="107"/>
    </location>
</feature>
<accession>A0A7D8AN99</accession>
<dbReference type="Proteomes" id="UP000515708">
    <property type="component" value="Chromosome"/>
</dbReference>
<reference evidence="2 3" key="1">
    <citation type="journal article" date="2020" name="Front. Microbiol.">
        <title>Design of Bacterial Strain-Specific qPCR Assays Using NGS Data and Publicly Available Resources and Its Application to Track Biocontrol Strains.</title>
        <authorList>
            <person name="Hernandez I."/>
            <person name="Sant C."/>
            <person name="Martinez R."/>
            <person name="Fernandez C."/>
        </authorList>
    </citation>
    <scope>NUCLEOTIDE SEQUENCE [LARGE SCALE GENOMIC DNA]</scope>
    <source>
        <strain evidence="2 3">B24</strain>
    </source>
</reference>
<feature type="transmembrane region" description="Helical" evidence="1">
    <location>
        <begin position="64"/>
        <end position="81"/>
    </location>
</feature>
<keyword evidence="1" id="KW-1133">Transmembrane helix</keyword>
<keyword evidence="1" id="KW-0812">Transmembrane</keyword>
<dbReference type="AlphaFoldDB" id="A0A7D8AN99"/>
<dbReference type="EMBL" id="CP043732">
    <property type="protein sequence ID" value="QMU98488.1"/>
    <property type="molecule type" value="Genomic_DNA"/>
</dbReference>
<evidence type="ECO:0000256" key="1">
    <source>
        <dbReference type="SAM" id="Phobius"/>
    </source>
</evidence>
<protein>
    <submittedName>
        <fullName evidence="2">SdpI family protein</fullName>
    </submittedName>
</protein>
<dbReference type="InterPro" id="IPR025962">
    <property type="entry name" value="SdpI/YhfL"/>
</dbReference>
<name>A0A7D8AN99_9MICO</name>
<evidence type="ECO:0000313" key="2">
    <source>
        <dbReference type="EMBL" id="QMU98488.1"/>
    </source>
</evidence>
<organism evidence="2 3">
    <name type="scientific">Microbacterium esteraromaticum</name>
    <dbReference type="NCBI Taxonomy" id="57043"/>
    <lineage>
        <taxon>Bacteria</taxon>
        <taxon>Bacillati</taxon>
        <taxon>Actinomycetota</taxon>
        <taxon>Actinomycetes</taxon>
        <taxon>Micrococcales</taxon>
        <taxon>Microbacteriaceae</taxon>
        <taxon>Microbacterium</taxon>
    </lineage>
</organism>
<proteinExistence type="predicted"/>
<sequence>MDEDLITRIVLFVALVGSGLLMVWMAHATATGKLKRNRVAGIRIPSTLESEEAWLAAHIRAKRPTLIAGYIAIGAGLIALLPLPAPALAIVALGACVLMLALVLYGARVGSRAAREVTKGPSS</sequence>